<dbReference type="SMART" id="SM01024">
    <property type="entry name" value="BCS1_N"/>
    <property type="match status" value="1"/>
</dbReference>
<evidence type="ECO:0000256" key="11">
    <source>
        <dbReference type="ARBA" id="ARBA00048778"/>
    </source>
</evidence>
<evidence type="ECO:0000256" key="7">
    <source>
        <dbReference type="ARBA" id="ARBA00022840"/>
    </source>
</evidence>
<keyword evidence="6 16" id="KW-0378">Hydrolase</keyword>
<dbReference type="Proteomes" id="UP000245771">
    <property type="component" value="Unassembled WGS sequence"/>
</dbReference>
<dbReference type="RefSeq" id="XP_025356083.1">
    <property type="nucleotide sequence ID" value="XM_025501752.1"/>
</dbReference>
<evidence type="ECO:0000256" key="12">
    <source>
        <dbReference type="SAM" id="MobiDB-lite"/>
    </source>
</evidence>
<dbReference type="InterPro" id="IPR027417">
    <property type="entry name" value="P-loop_NTPase"/>
</dbReference>
<evidence type="ECO:0000256" key="3">
    <source>
        <dbReference type="ARBA" id="ARBA00022692"/>
    </source>
</evidence>
<organism evidence="16 17">
    <name type="scientific">Meira miltonrushii</name>
    <dbReference type="NCBI Taxonomy" id="1280837"/>
    <lineage>
        <taxon>Eukaryota</taxon>
        <taxon>Fungi</taxon>
        <taxon>Dikarya</taxon>
        <taxon>Basidiomycota</taxon>
        <taxon>Ustilaginomycotina</taxon>
        <taxon>Exobasidiomycetes</taxon>
        <taxon>Exobasidiales</taxon>
        <taxon>Brachybasidiaceae</taxon>
        <taxon>Meira</taxon>
    </lineage>
</organism>
<dbReference type="Gene3D" id="3.40.50.300">
    <property type="entry name" value="P-loop containing nucleotide triphosphate hydrolases"/>
    <property type="match status" value="1"/>
</dbReference>
<dbReference type="InterPro" id="IPR057495">
    <property type="entry name" value="AAA_lid_BCS1"/>
</dbReference>
<evidence type="ECO:0000256" key="2">
    <source>
        <dbReference type="ARBA" id="ARBA00007448"/>
    </source>
</evidence>
<evidence type="ECO:0000313" key="16">
    <source>
        <dbReference type="EMBL" id="PWN35781.1"/>
    </source>
</evidence>
<protein>
    <submittedName>
        <fullName evidence="16">P-loop containing nucleoside triphosphate hydrolase protein</fullName>
    </submittedName>
</protein>
<gene>
    <name evidence="16" type="ORF">FA14DRAFT_189719</name>
</gene>
<dbReference type="SMART" id="SM00382">
    <property type="entry name" value="AAA"/>
    <property type="match status" value="1"/>
</dbReference>
<evidence type="ECO:0000256" key="4">
    <source>
        <dbReference type="ARBA" id="ARBA00022741"/>
    </source>
</evidence>
<keyword evidence="8 13" id="KW-1133">Transmembrane helix</keyword>
<keyword evidence="7" id="KW-0067">ATP-binding</keyword>
<dbReference type="GO" id="GO:0016887">
    <property type="term" value="F:ATP hydrolysis activity"/>
    <property type="evidence" value="ECO:0007669"/>
    <property type="project" value="InterPro"/>
</dbReference>
<dbReference type="STRING" id="1280837.A0A316VIE7"/>
<evidence type="ECO:0000256" key="8">
    <source>
        <dbReference type="ARBA" id="ARBA00022989"/>
    </source>
</evidence>
<dbReference type="SUPFAM" id="SSF52540">
    <property type="entry name" value="P-loop containing nucleoside triphosphate hydrolases"/>
    <property type="match status" value="1"/>
</dbReference>
<keyword evidence="4" id="KW-0547">Nucleotide-binding</keyword>
<evidence type="ECO:0000256" key="1">
    <source>
        <dbReference type="ARBA" id="ARBA00004434"/>
    </source>
</evidence>
<dbReference type="InterPro" id="IPR003959">
    <property type="entry name" value="ATPase_AAA_core"/>
</dbReference>
<name>A0A316VIE7_9BASI</name>
<comment type="catalytic activity">
    <reaction evidence="11">
        <text>ATP + H2O = ADP + phosphate + H(+)</text>
        <dbReference type="Rhea" id="RHEA:13065"/>
        <dbReference type="ChEBI" id="CHEBI:15377"/>
        <dbReference type="ChEBI" id="CHEBI:15378"/>
        <dbReference type="ChEBI" id="CHEBI:30616"/>
        <dbReference type="ChEBI" id="CHEBI:43474"/>
        <dbReference type="ChEBI" id="CHEBI:456216"/>
    </reaction>
    <physiologicalReaction direction="left-to-right" evidence="11">
        <dbReference type="Rhea" id="RHEA:13066"/>
    </physiologicalReaction>
</comment>
<feature type="transmembrane region" description="Helical" evidence="13">
    <location>
        <begin position="20"/>
        <end position="38"/>
    </location>
</feature>
<dbReference type="PANTHER" id="PTHR23070">
    <property type="entry name" value="BCS1 AAA-TYPE ATPASE"/>
    <property type="match status" value="1"/>
</dbReference>
<keyword evidence="17" id="KW-1185">Reference proteome</keyword>
<dbReference type="Pfam" id="PF00004">
    <property type="entry name" value="AAA"/>
    <property type="match status" value="1"/>
</dbReference>
<dbReference type="EMBL" id="KZ819603">
    <property type="protein sequence ID" value="PWN35781.1"/>
    <property type="molecule type" value="Genomic_DNA"/>
</dbReference>
<feature type="region of interest" description="Disordered" evidence="12">
    <location>
        <begin position="498"/>
        <end position="541"/>
    </location>
</feature>
<dbReference type="OrthoDB" id="10251412at2759"/>
<dbReference type="InterPro" id="IPR003593">
    <property type="entry name" value="AAA+_ATPase"/>
</dbReference>
<proteinExistence type="inferred from homology"/>
<feature type="domain" description="AAA+ ATPase" evidence="14">
    <location>
        <begin position="226"/>
        <end position="366"/>
    </location>
</feature>
<dbReference type="GeneID" id="37023533"/>
<feature type="compositionally biased region" description="Basic and acidic residues" evidence="12">
    <location>
        <begin position="417"/>
        <end position="428"/>
    </location>
</feature>
<keyword evidence="10 13" id="KW-0472">Membrane</keyword>
<reference evidence="16 17" key="1">
    <citation type="journal article" date="2018" name="Mol. Biol. Evol.">
        <title>Broad Genomic Sampling Reveals a Smut Pathogenic Ancestry of the Fungal Clade Ustilaginomycotina.</title>
        <authorList>
            <person name="Kijpornyongpan T."/>
            <person name="Mondo S.J."/>
            <person name="Barry K."/>
            <person name="Sandor L."/>
            <person name="Lee J."/>
            <person name="Lipzen A."/>
            <person name="Pangilinan J."/>
            <person name="LaButti K."/>
            <person name="Hainaut M."/>
            <person name="Henrissat B."/>
            <person name="Grigoriev I.V."/>
            <person name="Spatafora J.W."/>
            <person name="Aime M.C."/>
        </authorList>
    </citation>
    <scope>NUCLEOTIDE SEQUENCE [LARGE SCALE GENOMIC DNA]</scope>
    <source>
        <strain evidence="16 17">MCA 3882</strain>
    </source>
</reference>
<sequence length="541" mass="61528">MDTKYRKQIIASLFFARKKVLHFLRDFLMGMFLGQAIIKRNDEAYDWLLNYISKQNNLFRPSSRLEVQSITQTKRAQKSLFTLKSDGNFRYVPARNEMVCFRFEGVFFWASRKELDNKNVPFDPYGRRGFEVDKEIKLYYLALTSTPLKRLLVKAKSLYKRETRPALTIKHLDRHSSGWKDLTEIDKRSMESIHLPAGVKEQVLRDAKEFISKDNYEFFKERNIPYRRGYLFYGEPGSGKSSLCHALASAIDRSIYVMNLAENSLSDHRFNSLMSSIPGGCIVLMEDIDAAFVKRTSPRPPTRFRDDECGDCGTGISFSTLLNAIDGISAAEGRLLCLTTNHIEKLDHALIRPGRIDLRIKFSHATQEQAKELFLHWYLPRKSKVAKPTTTETKDAQQAKITKVDIVAATGNSDSGIDEKIEGDKSAPDEDASPLPSVENESDKIRQLAEEFSQKITPDTVSVAAIQGYLLMCGKDYNKVVKGAEKWLAEQILEQQKKITPDVPPARTEATSSKQTQRARRSGPIEILDQRIEGLNTSDSE</sequence>
<feature type="domain" description="BCS1 N-terminal" evidence="15">
    <location>
        <begin position="8"/>
        <end position="193"/>
    </location>
</feature>
<dbReference type="GO" id="GO:0005524">
    <property type="term" value="F:ATP binding"/>
    <property type="evidence" value="ECO:0007669"/>
    <property type="project" value="UniProtKB-KW"/>
</dbReference>
<evidence type="ECO:0000256" key="6">
    <source>
        <dbReference type="ARBA" id="ARBA00022801"/>
    </source>
</evidence>
<dbReference type="GO" id="GO:0005743">
    <property type="term" value="C:mitochondrial inner membrane"/>
    <property type="evidence" value="ECO:0007669"/>
    <property type="project" value="UniProtKB-SubCell"/>
</dbReference>
<feature type="region of interest" description="Disordered" evidence="12">
    <location>
        <begin position="413"/>
        <end position="442"/>
    </location>
</feature>
<evidence type="ECO:0000259" key="14">
    <source>
        <dbReference type="SMART" id="SM00382"/>
    </source>
</evidence>
<dbReference type="InterPro" id="IPR014851">
    <property type="entry name" value="BCS1_N"/>
</dbReference>
<keyword evidence="5" id="KW-0999">Mitochondrion inner membrane</keyword>
<evidence type="ECO:0000313" key="17">
    <source>
        <dbReference type="Proteomes" id="UP000245771"/>
    </source>
</evidence>
<evidence type="ECO:0000256" key="9">
    <source>
        <dbReference type="ARBA" id="ARBA00023128"/>
    </source>
</evidence>
<evidence type="ECO:0000256" key="5">
    <source>
        <dbReference type="ARBA" id="ARBA00022792"/>
    </source>
</evidence>
<dbReference type="AlphaFoldDB" id="A0A316VIE7"/>
<dbReference type="InterPro" id="IPR050747">
    <property type="entry name" value="Mitochondrial_chaperone_BCS1"/>
</dbReference>
<keyword evidence="9" id="KW-0496">Mitochondrion</keyword>
<comment type="similarity">
    <text evidence="2">Belongs to the AAA ATPase family. BCS1 subfamily.</text>
</comment>
<keyword evidence="3 13" id="KW-0812">Transmembrane</keyword>
<evidence type="ECO:0000256" key="10">
    <source>
        <dbReference type="ARBA" id="ARBA00023136"/>
    </source>
</evidence>
<dbReference type="Pfam" id="PF08740">
    <property type="entry name" value="BCS1_N"/>
    <property type="match status" value="1"/>
</dbReference>
<accession>A0A316VIE7</accession>
<dbReference type="Pfam" id="PF25426">
    <property type="entry name" value="AAA_lid_BCS1"/>
    <property type="match status" value="1"/>
</dbReference>
<comment type="subcellular location">
    <subcellularLocation>
        <location evidence="1">Mitochondrion inner membrane</location>
        <topology evidence="1">Single-pass membrane protein</topology>
    </subcellularLocation>
</comment>
<evidence type="ECO:0000256" key="13">
    <source>
        <dbReference type="SAM" id="Phobius"/>
    </source>
</evidence>
<dbReference type="InParanoid" id="A0A316VIE7"/>
<evidence type="ECO:0000259" key="15">
    <source>
        <dbReference type="SMART" id="SM01024"/>
    </source>
</evidence>